<protein>
    <submittedName>
        <fullName evidence="4">MBL fold metallo-hydrolase</fullName>
    </submittedName>
</protein>
<dbReference type="InterPro" id="IPR011108">
    <property type="entry name" value="RMMBL"/>
</dbReference>
<dbReference type="InterPro" id="IPR036866">
    <property type="entry name" value="RibonucZ/Hydroxyglut_hydro"/>
</dbReference>
<evidence type="ECO:0000259" key="2">
    <source>
        <dbReference type="SMART" id="SM00849"/>
    </source>
</evidence>
<dbReference type="InterPro" id="IPR050698">
    <property type="entry name" value="MBL"/>
</dbReference>
<dbReference type="Gene3D" id="3.40.50.10890">
    <property type="match status" value="1"/>
</dbReference>
<evidence type="ECO:0000259" key="3">
    <source>
        <dbReference type="SMART" id="SM01027"/>
    </source>
</evidence>
<feature type="domain" description="Beta-Casp" evidence="3">
    <location>
        <begin position="233"/>
        <end position="369"/>
    </location>
</feature>
<dbReference type="Pfam" id="PF10996">
    <property type="entry name" value="Beta-Casp"/>
    <property type="match status" value="1"/>
</dbReference>
<accession>A0A5M6D593</accession>
<keyword evidence="1 4" id="KW-0378">Hydrolase</keyword>
<dbReference type="GO" id="GO:0004521">
    <property type="term" value="F:RNA endonuclease activity"/>
    <property type="evidence" value="ECO:0007669"/>
    <property type="project" value="TreeGrafter"/>
</dbReference>
<reference evidence="4 5" key="1">
    <citation type="submission" date="2019-08" db="EMBL/GenBank/DDBJ databases">
        <authorList>
            <person name="Dhanesh K."/>
            <person name="Kumar G."/>
            <person name="Sasikala C."/>
            <person name="Venkata Ramana C."/>
        </authorList>
    </citation>
    <scope>NUCLEOTIDE SEQUENCE [LARGE SCALE GENOMIC DNA]</scope>
    <source>
        <strain evidence="4 5">JC645</strain>
    </source>
</reference>
<dbReference type="Gene3D" id="3.60.15.10">
    <property type="entry name" value="Ribonuclease Z/Hydroxyacylglutathione hydrolase-like"/>
    <property type="match status" value="1"/>
</dbReference>
<evidence type="ECO:0000256" key="1">
    <source>
        <dbReference type="ARBA" id="ARBA00022801"/>
    </source>
</evidence>
<dbReference type="Pfam" id="PF07521">
    <property type="entry name" value="RMMBL"/>
    <property type="match status" value="1"/>
</dbReference>
<sequence length="444" mass="49543">MELRHHGGHQGVTGSCHQLVFDSGQSVLVDCGLFQGSDANRHPDLEIEFPLTGVIGLLLTHVHLDHVGRLPYLMAAGYEGPIYCTQPTAKLLPLTIEDALKIGFTRNTRMIEAFLDTLQTRLKPLPYHQWTDLGNDVQVRLQPAGHILGSCYVEIQADDRRAVFSGDLGAPHAPLMKVPDSPERADLLVLESTYGDRHHQGRAERQQTLERVLRKTLENKGVTIIPAFSLGRTQELLFEMNMIFERVQSEQEAGIMKRVDVIVDSPLACRFTEIYNELQPYWDQEAQQVLRYDDQPLVFENLTSILDHEEHSSTLDYLERSDLPAIVVAGSGMCTGGRVVNYLKRFISDPKADVVFIGYQGHGTPGREIQAGHDKVRLDGTVYPVRAAVHSISGYSAHADQADLLRFVTEMPSPPGEVVLVHGEDHAKRILCQKLRDLGITVRG</sequence>
<dbReference type="InterPro" id="IPR022712">
    <property type="entry name" value="Beta_Casp"/>
</dbReference>
<feature type="domain" description="Metallo-beta-lactamase" evidence="2">
    <location>
        <begin position="13"/>
        <end position="228"/>
    </location>
</feature>
<dbReference type="SMART" id="SM01027">
    <property type="entry name" value="Beta-Casp"/>
    <property type="match status" value="1"/>
</dbReference>
<dbReference type="InterPro" id="IPR001279">
    <property type="entry name" value="Metallo-B-lactamas"/>
</dbReference>
<dbReference type="RefSeq" id="WP_150077858.1">
    <property type="nucleotide sequence ID" value="NZ_VWOX01000010.1"/>
</dbReference>
<proteinExistence type="predicted"/>
<name>A0A5M6D593_9BACT</name>
<dbReference type="GO" id="GO:0016787">
    <property type="term" value="F:hydrolase activity"/>
    <property type="evidence" value="ECO:0007669"/>
    <property type="project" value="UniProtKB-KW"/>
</dbReference>
<organism evidence="4 5">
    <name type="scientific">Roseiconus nitratireducens</name>
    <dbReference type="NCBI Taxonomy" id="2605748"/>
    <lineage>
        <taxon>Bacteria</taxon>
        <taxon>Pseudomonadati</taxon>
        <taxon>Planctomycetota</taxon>
        <taxon>Planctomycetia</taxon>
        <taxon>Pirellulales</taxon>
        <taxon>Pirellulaceae</taxon>
        <taxon>Roseiconus</taxon>
    </lineage>
</organism>
<evidence type="ECO:0000313" key="5">
    <source>
        <dbReference type="Proteomes" id="UP000324479"/>
    </source>
</evidence>
<dbReference type="PANTHER" id="PTHR11203:SF37">
    <property type="entry name" value="INTEGRATOR COMPLEX SUBUNIT 11"/>
    <property type="match status" value="1"/>
</dbReference>
<dbReference type="SMART" id="SM00849">
    <property type="entry name" value="Lactamase_B"/>
    <property type="match status" value="1"/>
</dbReference>
<gene>
    <name evidence="4" type="ORF">FYK55_18085</name>
</gene>
<dbReference type="CDD" id="cd16295">
    <property type="entry name" value="TTHA0252-CPSF-like_MBL-fold"/>
    <property type="match status" value="1"/>
</dbReference>
<comment type="caution">
    <text evidence="4">The sequence shown here is derived from an EMBL/GenBank/DDBJ whole genome shotgun (WGS) entry which is preliminary data.</text>
</comment>
<dbReference type="PROSITE" id="PS51257">
    <property type="entry name" value="PROKAR_LIPOPROTEIN"/>
    <property type="match status" value="1"/>
</dbReference>
<keyword evidence="5" id="KW-1185">Reference proteome</keyword>
<dbReference type="Pfam" id="PF00753">
    <property type="entry name" value="Lactamase_B"/>
    <property type="match status" value="1"/>
</dbReference>
<dbReference type="SUPFAM" id="SSF56281">
    <property type="entry name" value="Metallo-hydrolase/oxidoreductase"/>
    <property type="match status" value="1"/>
</dbReference>
<dbReference type="PANTHER" id="PTHR11203">
    <property type="entry name" value="CLEAVAGE AND POLYADENYLATION SPECIFICITY FACTOR FAMILY MEMBER"/>
    <property type="match status" value="1"/>
</dbReference>
<dbReference type="Proteomes" id="UP000324479">
    <property type="component" value="Unassembled WGS sequence"/>
</dbReference>
<dbReference type="AlphaFoldDB" id="A0A5M6D593"/>
<evidence type="ECO:0000313" key="4">
    <source>
        <dbReference type="EMBL" id="KAA5541472.1"/>
    </source>
</evidence>
<dbReference type="EMBL" id="VWOX01000010">
    <property type="protein sequence ID" value="KAA5541472.1"/>
    <property type="molecule type" value="Genomic_DNA"/>
</dbReference>